<dbReference type="Gene3D" id="3.100.10.20">
    <property type="entry name" value="CRISPR-associated endonuclease Cas1, N-terminal domain"/>
    <property type="match status" value="1"/>
</dbReference>
<dbReference type="EC" id="3.1.-.-" evidence="10"/>
<comment type="similarity">
    <text evidence="10">Belongs to the CRISPR-associated endonuclease Cas1 family.</text>
</comment>
<feature type="binding site" evidence="10">
    <location>
        <position position="148"/>
    </location>
    <ligand>
        <name>Mn(2+)</name>
        <dbReference type="ChEBI" id="CHEBI:29035"/>
    </ligand>
</feature>
<dbReference type="HAMAP" id="MF_01470">
    <property type="entry name" value="Cas1"/>
    <property type="match status" value="1"/>
</dbReference>
<evidence type="ECO:0000256" key="6">
    <source>
        <dbReference type="ARBA" id="ARBA00023118"/>
    </source>
</evidence>
<evidence type="ECO:0000313" key="12">
    <source>
        <dbReference type="Proteomes" id="UP000196560"/>
    </source>
</evidence>
<keyword evidence="4 10" id="KW-0378">Hydrolase</keyword>
<comment type="cofactor">
    <cofactor evidence="10">
        <name>Mg(2+)</name>
        <dbReference type="ChEBI" id="CHEBI:18420"/>
    </cofactor>
    <cofactor evidence="10">
        <name>Mn(2+)</name>
        <dbReference type="ChEBI" id="CHEBI:29035"/>
    </cofactor>
</comment>
<dbReference type="NCBIfam" id="TIGR00287">
    <property type="entry name" value="cas1"/>
    <property type="match status" value="1"/>
</dbReference>
<protein>
    <recommendedName>
        <fullName evidence="10">CRISPR-associated endonuclease Cas1</fullName>
        <ecNumber evidence="10">3.1.-.-</ecNumber>
    </recommendedName>
</protein>
<keyword evidence="7 10" id="KW-0238">DNA-binding</keyword>
<dbReference type="RefSeq" id="WP_087186199.1">
    <property type="nucleotide sequence ID" value="NZ_NFHO01000004.1"/>
</dbReference>
<evidence type="ECO:0000256" key="5">
    <source>
        <dbReference type="ARBA" id="ARBA00022842"/>
    </source>
</evidence>
<evidence type="ECO:0000256" key="10">
    <source>
        <dbReference type="HAMAP-Rule" id="MF_01470"/>
    </source>
</evidence>
<dbReference type="Gene3D" id="1.20.120.920">
    <property type="entry name" value="CRISPR-associated endonuclease Cas1, C-terminal domain"/>
    <property type="match status" value="1"/>
</dbReference>
<evidence type="ECO:0000256" key="8">
    <source>
        <dbReference type="ARBA" id="ARBA00023211"/>
    </source>
</evidence>
<dbReference type="GO" id="GO:0003677">
    <property type="term" value="F:DNA binding"/>
    <property type="evidence" value="ECO:0007669"/>
    <property type="project" value="UniProtKB-KW"/>
</dbReference>
<dbReference type="InterPro" id="IPR019855">
    <property type="entry name" value="CRISPR-assoc_Cas1_NMENI"/>
</dbReference>
<keyword evidence="6 10" id="KW-0051">Antiviral defense</keyword>
<keyword evidence="12" id="KW-1185">Reference proteome</keyword>
<dbReference type="NCBIfam" id="TIGR03639">
    <property type="entry name" value="cas1_NMENI"/>
    <property type="match status" value="1"/>
</dbReference>
<feature type="binding site" evidence="10">
    <location>
        <position position="219"/>
    </location>
    <ligand>
        <name>Mn(2+)</name>
        <dbReference type="ChEBI" id="CHEBI:29035"/>
    </ligand>
</feature>
<dbReference type="GO" id="GO:0043571">
    <property type="term" value="P:maintenance of CRISPR repeat elements"/>
    <property type="evidence" value="ECO:0007669"/>
    <property type="project" value="UniProtKB-UniRule"/>
</dbReference>
<accession>A0A1Y3U3S0</accession>
<evidence type="ECO:0000256" key="1">
    <source>
        <dbReference type="ARBA" id="ARBA00022722"/>
    </source>
</evidence>
<dbReference type="GO" id="GO:0004520">
    <property type="term" value="F:DNA endonuclease activity"/>
    <property type="evidence" value="ECO:0007669"/>
    <property type="project" value="InterPro"/>
</dbReference>
<evidence type="ECO:0000256" key="4">
    <source>
        <dbReference type="ARBA" id="ARBA00022801"/>
    </source>
</evidence>
<evidence type="ECO:0000256" key="2">
    <source>
        <dbReference type="ARBA" id="ARBA00022723"/>
    </source>
</evidence>
<dbReference type="GO" id="GO:0051607">
    <property type="term" value="P:defense response to virus"/>
    <property type="evidence" value="ECO:0007669"/>
    <property type="project" value="UniProtKB-UniRule"/>
</dbReference>
<evidence type="ECO:0000256" key="7">
    <source>
        <dbReference type="ARBA" id="ARBA00023125"/>
    </source>
</evidence>
<evidence type="ECO:0000256" key="3">
    <source>
        <dbReference type="ARBA" id="ARBA00022759"/>
    </source>
</evidence>
<comment type="subunit">
    <text evidence="9 10">Homodimer, forms a heterotetramer with a Cas2 homodimer.</text>
</comment>
<comment type="caution">
    <text evidence="11">The sequence shown here is derived from an EMBL/GenBank/DDBJ whole genome shotgun (WGS) entry which is preliminary data.</text>
</comment>
<dbReference type="InterPro" id="IPR042206">
    <property type="entry name" value="CRISPR-assoc_Cas1_C"/>
</dbReference>
<dbReference type="GO" id="GO:0016787">
    <property type="term" value="F:hydrolase activity"/>
    <property type="evidence" value="ECO:0007669"/>
    <property type="project" value="UniProtKB-KW"/>
</dbReference>
<organism evidence="11 12">
    <name type="scientific">Enorma massiliensis</name>
    <dbReference type="NCBI Taxonomy" id="1472761"/>
    <lineage>
        <taxon>Bacteria</taxon>
        <taxon>Bacillati</taxon>
        <taxon>Actinomycetota</taxon>
        <taxon>Coriobacteriia</taxon>
        <taxon>Coriobacteriales</taxon>
        <taxon>Coriobacteriaceae</taxon>
        <taxon>Enorma</taxon>
    </lineage>
</organism>
<dbReference type="PANTHER" id="PTHR34353:SF2">
    <property type="entry name" value="CRISPR-ASSOCIATED ENDONUCLEASE CAS1 1"/>
    <property type="match status" value="1"/>
</dbReference>
<evidence type="ECO:0000313" key="11">
    <source>
        <dbReference type="EMBL" id="OUN43401.1"/>
    </source>
</evidence>
<feature type="binding site" evidence="10">
    <location>
        <position position="204"/>
    </location>
    <ligand>
        <name>Mn(2+)</name>
        <dbReference type="ChEBI" id="CHEBI:29035"/>
    </ligand>
</feature>
<keyword evidence="8 10" id="KW-0464">Manganese</keyword>
<name>A0A1Y3U3S0_9ACTN</name>
<dbReference type="InterPro" id="IPR002729">
    <property type="entry name" value="CRISPR-assoc_Cas1"/>
</dbReference>
<keyword evidence="1 10" id="KW-0540">Nuclease</keyword>
<comment type="function">
    <text evidence="10">CRISPR (clustered regularly interspaced short palindromic repeat), is an adaptive immune system that provides protection against mobile genetic elements (viruses, transposable elements and conjugative plasmids). CRISPR clusters contain spacers, sequences complementary to antecedent mobile elements, and target invading nucleic acids. CRISPR clusters are transcribed and processed into CRISPR RNA (crRNA). Acts as a dsDNA endonuclease. Involved in the integration of spacer DNA into the CRISPR cassette.</text>
</comment>
<dbReference type="Proteomes" id="UP000196560">
    <property type="component" value="Unassembled WGS sequence"/>
</dbReference>
<evidence type="ECO:0000256" key="9">
    <source>
        <dbReference type="ARBA" id="ARBA00038592"/>
    </source>
</evidence>
<dbReference type="InterPro" id="IPR050646">
    <property type="entry name" value="Cas1"/>
</dbReference>
<sequence length="292" mass="33198">MSFRTIFIESPCRLSYSSGYMVVRKEDDTVKVHLSEISTVILQTERVFISAYLLSELAKAKISFVISDEKRNPIGQYLPLYGAHNVSKRIQDQLSWGEPIKKRVWQRVVRDKIAQQAAFLRERDHLEAAQLLDSLVSEVRSGDTTNREAQSARIYFSTLFGKGFSRDDDSPLNAALNYGYAVLLSMVNREVVSRGYLTQCGICHRNEYNQFNLACDFMEPFRPVIDRQVSDYLSGSFDADMRRALADVANISLSYRGGAYRLGSVVSMYVQDCLNALCKKIAVDDIQEFAFK</sequence>
<dbReference type="Pfam" id="PF01867">
    <property type="entry name" value="Cas_Cas1"/>
    <property type="match status" value="1"/>
</dbReference>
<dbReference type="InterPro" id="IPR042211">
    <property type="entry name" value="CRISPR-assoc_Cas1_N"/>
</dbReference>
<keyword evidence="5 10" id="KW-0460">Magnesium</keyword>
<proteinExistence type="inferred from homology"/>
<dbReference type="PANTHER" id="PTHR34353">
    <property type="entry name" value="CRISPR-ASSOCIATED ENDONUCLEASE CAS1 1"/>
    <property type="match status" value="1"/>
</dbReference>
<reference evidence="12" key="1">
    <citation type="submission" date="2017-04" db="EMBL/GenBank/DDBJ databases">
        <title>Function of individual gut microbiota members based on whole genome sequencing of pure cultures obtained from chicken caecum.</title>
        <authorList>
            <person name="Medvecky M."/>
            <person name="Cejkova D."/>
            <person name="Polansky O."/>
            <person name="Karasova D."/>
            <person name="Kubasova T."/>
            <person name="Cizek A."/>
            <person name="Rychlik I."/>
        </authorList>
    </citation>
    <scope>NUCLEOTIDE SEQUENCE [LARGE SCALE GENOMIC DNA]</scope>
    <source>
        <strain evidence="12">An70</strain>
    </source>
</reference>
<dbReference type="AlphaFoldDB" id="A0A1Y3U3S0"/>
<gene>
    <name evidence="10" type="primary">cas1</name>
    <name evidence="11" type="ORF">B5G21_04505</name>
</gene>
<keyword evidence="2 10" id="KW-0479">Metal-binding</keyword>
<keyword evidence="3 10" id="KW-0255">Endonuclease</keyword>
<dbReference type="GO" id="GO:0046872">
    <property type="term" value="F:metal ion binding"/>
    <property type="evidence" value="ECO:0007669"/>
    <property type="project" value="UniProtKB-UniRule"/>
</dbReference>
<dbReference type="EMBL" id="NFHO01000004">
    <property type="protein sequence ID" value="OUN43401.1"/>
    <property type="molecule type" value="Genomic_DNA"/>
</dbReference>